<proteinExistence type="predicted"/>
<keyword evidence="6" id="KW-0902">Two-component regulatory system</keyword>
<dbReference type="Pfam" id="PF00512">
    <property type="entry name" value="HisKA"/>
    <property type="match status" value="1"/>
</dbReference>
<dbReference type="InterPro" id="IPR036097">
    <property type="entry name" value="HisK_dim/P_sf"/>
</dbReference>
<dbReference type="OrthoDB" id="2015534at2759"/>
<reference evidence="8" key="1">
    <citation type="submission" date="2019-04" db="EMBL/GenBank/DDBJ databases">
        <title>Sequencing of skin fungus with MAO and IRED activity.</title>
        <authorList>
            <person name="Marsaioli A.J."/>
            <person name="Bonatto J.M.C."/>
            <person name="Reis Junior O."/>
        </authorList>
    </citation>
    <scope>NUCLEOTIDE SEQUENCE</scope>
    <source>
        <strain evidence="8">30M1</strain>
    </source>
</reference>
<dbReference type="InterPro" id="IPR003661">
    <property type="entry name" value="HisK_dim/P_dom"/>
</dbReference>
<name>A0A9P4TIK4_CURKU</name>
<keyword evidence="3" id="KW-0547">Nucleotide-binding</keyword>
<dbReference type="Proteomes" id="UP000801428">
    <property type="component" value="Unassembled WGS sequence"/>
</dbReference>
<dbReference type="SMART" id="SM00388">
    <property type="entry name" value="HisKA"/>
    <property type="match status" value="1"/>
</dbReference>
<dbReference type="PANTHER" id="PTHR43065:SF10">
    <property type="entry name" value="PEROXIDE STRESS-ACTIVATED HISTIDINE KINASE MAK3"/>
    <property type="match status" value="1"/>
</dbReference>
<accession>A0A9P4TIK4</accession>
<comment type="caution">
    <text evidence="8">The sequence shown here is derived from an EMBL/GenBank/DDBJ whole genome shotgun (WGS) entry which is preliminary data.</text>
</comment>
<dbReference type="InterPro" id="IPR016132">
    <property type="entry name" value="Phyto_chromo_attachment"/>
</dbReference>
<dbReference type="SUPFAM" id="SSF47384">
    <property type="entry name" value="Homodimeric domain of signal transducing histidine kinase"/>
    <property type="match status" value="1"/>
</dbReference>
<keyword evidence="1" id="KW-0597">Phosphoprotein</keyword>
<evidence type="ECO:0000256" key="5">
    <source>
        <dbReference type="ARBA" id="ARBA00022840"/>
    </source>
</evidence>
<dbReference type="InterPro" id="IPR003018">
    <property type="entry name" value="GAF"/>
</dbReference>
<dbReference type="EMBL" id="SWKU01000006">
    <property type="protein sequence ID" value="KAF3006070.1"/>
    <property type="molecule type" value="Genomic_DNA"/>
</dbReference>
<feature type="domain" description="Phytochrome chromophore attachment site" evidence="7">
    <location>
        <begin position="13"/>
        <end position="174"/>
    </location>
</feature>
<organism evidence="8 9">
    <name type="scientific">Curvularia kusanoi</name>
    <name type="common">Cochliobolus kusanoi</name>
    <dbReference type="NCBI Taxonomy" id="90978"/>
    <lineage>
        <taxon>Eukaryota</taxon>
        <taxon>Fungi</taxon>
        <taxon>Dikarya</taxon>
        <taxon>Ascomycota</taxon>
        <taxon>Pezizomycotina</taxon>
        <taxon>Dothideomycetes</taxon>
        <taxon>Pleosporomycetidae</taxon>
        <taxon>Pleosporales</taxon>
        <taxon>Pleosporineae</taxon>
        <taxon>Pleosporaceae</taxon>
        <taxon>Curvularia</taxon>
    </lineage>
</organism>
<keyword evidence="2" id="KW-0808">Transferase</keyword>
<protein>
    <submittedName>
        <fullName evidence="8">Light-sensor Protein kinase</fullName>
    </submittedName>
</protein>
<evidence type="ECO:0000256" key="6">
    <source>
        <dbReference type="ARBA" id="ARBA00023012"/>
    </source>
</evidence>
<evidence type="ECO:0000313" key="8">
    <source>
        <dbReference type="EMBL" id="KAF3006070.1"/>
    </source>
</evidence>
<evidence type="ECO:0000259" key="7">
    <source>
        <dbReference type="PROSITE" id="PS50046"/>
    </source>
</evidence>
<dbReference type="GO" id="GO:0005524">
    <property type="term" value="F:ATP binding"/>
    <property type="evidence" value="ECO:0007669"/>
    <property type="project" value="UniProtKB-KW"/>
</dbReference>
<dbReference type="Gene3D" id="3.30.450.270">
    <property type="match status" value="1"/>
</dbReference>
<dbReference type="CDD" id="cd00082">
    <property type="entry name" value="HisKA"/>
    <property type="match status" value="1"/>
</dbReference>
<gene>
    <name evidence="8" type="primary">PHY1_2</name>
    <name evidence="8" type="ORF">E8E13_011003</name>
</gene>
<keyword evidence="5" id="KW-0067">ATP-binding</keyword>
<dbReference type="GO" id="GO:0000155">
    <property type="term" value="F:phosphorelay sensor kinase activity"/>
    <property type="evidence" value="ECO:0007669"/>
    <property type="project" value="InterPro"/>
</dbReference>
<evidence type="ECO:0000256" key="4">
    <source>
        <dbReference type="ARBA" id="ARBA00022777"/>
    </source>
</evidence>
<dbReference type="InterPro" id="IPR043150">
    <property type="entry name" value="Phytochrome_PHY_sf"/>
</dbReference>
<keyword evidence="4 8" id="KW-0418">Kinase</keyword>
<dbReference type="PANTHER" id="PTHR43065">
    <property type="entry name" value="SENSOR HISTIDINE KINASE"/>
    <property type="match status" value="1"/>
</dbReference>
<evidence type="ECO:0000313" key="9">
    <source>
        <dbReference type="Proteomes" id="UP000801428"/>
    </source>
</evidence>
<evidence type="ECO:0000256" key="3">
    <source>
        <dbReference type="ARBA" id="ARBA00022741"/>
    </source>
</evidence>
<dbReference type="Gene3D" id="3.30.450.40">
    <property type="match status" value="1"/>
</dbReference>
<dbReference type="SUPFAM" id="SSF55781">
    <property type="entry name" value="GAF domain-like"/>
    <property type="match status" value="2"/>
</dbReference>
<evidence type="ECO:0000256" key="1">
    <source>
        <dbReference type="ARBA" id="ARBA00022553"/>
    </source>
</evidence>
<dbReference type="Gene3D" id="1.10.287.130">
    <property type="match status" value="1"/>
</dbReference>
<keyword evidence="9" id="KW-1185">Reference proteome</keyword>
<dbReference type="Pfam" id="PF01590">
    <property type="entry name" value="GAF"/>
    <property type="match status" value="1"/>
</dbReference>
<dbReference type="PROSITE" id="PS50046">
    <property type="entry name" value="PHYTOCHROME_2"/>
    <property type="match status" value="1"/>
</dbReference>
<sequence>MSSIEAKLAAAPDLSTLSEALVKIVEKLTGFERVMIHRSDSSGDGRIFTEFVNPRISQYVEKLNSPIEDVLFEFQKSQNSDRDQLLHDRKLPHVRLLYRTSDATKPPLDLTCSYLRVISRLRMAHAKHLDVRSLMSISIDLPTGVWGSIVCHSYGTTVTRTSFPSRKLCRFVSNVAARSIQSLLSRWHVQAWKDLDKIFLNRHTEHRSAAASENLLQLFQADFGILSTGPKTKILGHIHHAQEALAVLEYFKVFGTRSVAASFDVNRDVPKLKYIPNFEGIAETLVIRAVDKSGSMILLFRGPRPLNQVQPGASSLGPGLISHKRDTWTEGQMEAATVLCSMPDEFIRAWAEEDALPLSRMMQLLLHNLSHDIRTPLNAIVNYLEVALEGPLDSETRNLLSASQVRSEELIRAVMKLSRTFEV</sequence>
<dbReference type="InterPro" id="IPR029016">
    <property type="entry name" value="GAF-like_dom_sf"/>
</dbReference>
<evidence type="ECO:0000256" key="2">
    <source>
        <dbReference type="ARBA" id="ARBA00022679"/>
    </source>
</evidence>
<dbReference type="AlphaFoldDB" id="A0A9P4TIK4"/>